<feature type="domain" description="Mechanosensitive ion channel MscS" evidence="8">
    <location>
        <begin position="105"/>
        <end position="171"/>
    </location>
</feature>
<feature type="domain" description="Mechanosensitive ion channel MscS C-terminal" evidence="9">
    <location>
        <begin position="178"/>
        <end position="260"/>
    </location>
</feature>
<dbReference type="eggNOG" id="COG0668">
    <property type="taxonomic scope" value="Bacteria"/>
</dbReference>
<dbReference type="Gene3D" id="2.30.30.60">
    <property type="match status" value="1"/>
</dbReference>
<dbReference type="PANTHER" id="PTHR30221">
    <property type="entry name" value="SMALL-CONDUCTANCE MECHANOSENSITIVE CHANNEL"/>
    <property type="match status" value="1"/>
</dbReference>
<dbReference type="PANTHER" id="PTHR30221:SF1">
    <property type="entry name" value="SMALL-CONDUCTANCE MECHANOSENSITIVE CHANNEL"/>
    <property type="match status" value="1"/>
</dbReference>
<evidence type="ECO:0000256" key="2">
    <source>
        <dbReference type="ARBA" id="ARBA00008017"/>
    </source>
</evidence>
<evidence type="ECO:0000259" key="10">
    <source>
        <dbReference type="Pfam" id="PF21088"/>
    </source>
</evidence>
<comment type="subcellular location">
    <subcellularLocation>
        <location evidence="1">Cell membrane</location>
        <topology evidence="1">Multi-pass membrane protein</topology>
    </subcellularLocation>
</comment>
<keyword evidence="12" id="KW-1185">Reference proteome</keyword>
<protein>
    <submittedName>
        <fullName evidence="11">Small conductance mechanosensitive channel protein</fullName>
    </submittedName>
</protein>
<dbReference type="Pfam" id="PF21082">
    <property type="entry name" value="MS_channel_3rd"/>
    <property type="match status" value="1"/>
</dbReference>
<dbReference type="InterPro" id="IPR023408">
    <property type="entry name" value="MscS_beta-dom_sf"/>
</dbReference>
<dbReference type="STRING" id="1244531.CIG2463D_0450"/>
<dbReference type="InterPro" id="IPR049142">
    <property type="entry name" value="MS_channel_1st"/>
</dbReference>
<keyword evidence="3" id="KW-1003">Cell membrane</keyword>
<dbReference type="InterPro" id="IPR010920">
    <property type="entry name" value="LSM_dom_sf"/>
</dbReference>
<feature type="transmembrane region" description="Helical" evidence="7">
    <location>
        <begin position="23"/>
        <end position="44"/>
    </location>
</feature>
<proteinExistence type="inferred from homology"/>
<feature type="domain" description="Mechanosensitive ion channel transmembrane helices 2/3" evidence="10">
    <location>
        <begin position="66"/>
        <end position="104"/>
    </location>
</feature>
<evidence type="ECO:0000256" key="3">
    <source>
        <dbReference type="ARBA" id="ARBA00022475"/>
    </source>
</evidence>
<gene>
    <name evidence="11" type="primary">mscS</name>
    <name evidence="11" type="ORF">CIG1485E_0449</name>
</gene>
<reference evidence="12" key="1">
    <citation type="journal article" date="2014" name="Genome Announc.">
        <title>Complete Genome Sequence of Campylobacter iguaniorum Strain 1485ET, Isolated from a Bearded Dragon (Pogona vitticeps).</title>
        <authorList>
            <person name="Gilbert M.J."/>
            <person name="Miller W.G."/>
            <person name="Yee E."/>
            <person name="Kik M."/>
            <person name="Wagenaar J.A."/>
            <person name="Duim B."/>
        </authorList>
    </citation>
    <scope>NUCLEOTIDE SEQUENCE [LARGE SCALE GENOMIC DNA]</scope>
    <source>
        <strain evidence="12">1485E</strain>
    </source>
</reference>
<dbReference type="KEGG" id="caj:CIG1485E_0449"/>
<dbReference type="Proteomes" id="UP000028486">
    <property type="component" value="Chromosome"/>
</dbReference>
<keyword evidence="4 7" id="KW-0812">Transmembrane</keyword>
<dbReference type="InterPro" id="IPR006685">
    <property type="entry name" value="MscS_channel_2nd"/>
</dbReference>
<dbReference type="OrthoDB" id="9784565at2"/>
<evidence type="ECO:0000259" key="8">
    <source>
        <dbReference type="Pfam" id="PF00924"/>
    </source>
</evidence>
<dbReference type="Pfam" id="PF00924">
    <property type="entry name" value="MS_channel_2nd"/>
    <property type="match status" value="1"/>
</dbReference>
<evidence type="ECO:0000313" key="12">
    <source>
        <dbReference type="Proteomes" id="UP000028486"/>
    </source>
</evidence>
<name>A0A076F7X9_9BACT</name>
<dbReference type="InterPro" id="IPR049278">
    <property type="entry name" value="MS_channel_C"/>
</dbReference>
<dbReference type="SUPFAM" id="SSF82689">
    <property type="entry name" value="Mechanosensitive channel protein MscS (YggB), C-terminal domain"/>
    <property type="match status" value="1"/>
</dbReference>
<dbReference type="GO" id="GO:0005886">
    <property type="term" value="C:plasma membrane"/>
    <property type="evidence" value="ECO:0007669"/>
    <property type="project" value="UniProtKB-SubCell"/>
</dbReference>
<dbReference type="InterPro" id="IPR045275">
    <property type="entry name" value="MscS_archaea/bacteria_type"/>
</dbReference>
<evidence type="ECO:0000259" key="9">
    <source>
        <dbReference type="Pfam" id="PF21082"/>
    </source>
</evidence>
<dbReference type="InterPro" id="IPR011066">
    <property type="entry name" value="MscS_channel_C_sf"/>
</dbReference>
<dbReference type="SUPFAM" id="SSF82861">
    <property type="entry name" value="Mechanosensitive channel protein MscS (YggB), transmembrane region"/>
    <property type="match status" value="1"/>
</dbReference>
<dbReference type="Gene3D" id="3.30.70.100">
    <property type="match status" value="1"/>
</dbReference>
<organism evidence="11 12">
    <name type="scientific">Campylobacter iguaniorum</name>
    <dbReference type="NCBI Taxonomy" id="1244531"/>
    <lineage>
        <taxon>Bacteria</taxon>
        <taxon>Pseudomonadati</taxon>
        <taxon>Campylobacterota</taxon>
        <taxon>Epsilonproteobacteria</taxon>
        <taxon>Campylobacterales</taxon>
        <taxon>Campylobacteraceae</taxon>
        <taxon>Campylobacter</taxon>
    </lineage>
</organism>
<dbReference type="GO" id="GO:0008381">
    <property type="term" value="F:mechanosensitive monoatomic ion channel activity"/>
    <property type="evidence" value="ECO:0007669"/>
    <property type="project" value="InterPro"/>
</dbReference>
<feature type="transmembrane region" description="Helical" evidence="7">
    <location>
        <begin position="85"/>
        <end position="103"/>
    </location>
</feature>
<evidence type="ECO:0000256" key="5">
    <source>
        <dbReference type="ARBA" id="ARBA00022989"/>
    </source>
</evidence>
<dbReference type="SUPFAM" id="SSF50182">
    <property type="entry name" value="Sm-like ribonucleoproteins"/>
    <property type="match status" value="1"/>
</dbReference>
<keyword evidence="5 7" id="KW-1133">Transmembrane helix</keyword>
<dbReference type="InterPro" id="IPR011014">
    <property type="entry name" value="MscS_channel_TM-2"/>
</dbReference>
<dbReference type="EMBL" id="CP009043">
    <property type="protein sequence ID" value="AII14315.1"/>
    <property type="molecule type" value="Genomic_DNA"/>
</dbReference>
<feature type="transmembrane region" description="Helical" evidence="7">
    <location>
        <begin position="56"/>
        <end position="79"/>
    </location>
</feature>
<evidence type="ECO:0000313" key="11">
    <source>
        <dbReference type="EMBL" id="AII14315.1"/>
    </source>
</evidence>
<comment type="similarity">
    <text evidence="2">Belongs to the MscS (TC 1.A.23) family.</text>
</comment>
<dbReference type="Pfam" id="PF21088">
    <property type="entry name" value="MS_channel_1st"/>
    <property type="match status" value="1"/>
</dbReference>
<accession>A0A076F7X9</accession>
<keyword evidence="6 7" id="KW-0472">Membrane</keyword>
<dbReference type="AlphaFoldDB" id="A0A076F7X9"/>
<evidence type="ECO:0000256" key="7">
    <source>
        <dbReference type="SAM" id="Phobius"/>
    </source>
</evidence>
<evidence type="ECO:0000256" key="1">
    <source>
        <dbReference type="ARBA" id="ARBA00004651"/>
    </source>
</evidence>
<dbReference type="Gene3D" id="1.10.287.1260">
    <property type="match status" value="1"/>
</dbReference>
<evidence type="ECO:0000256" key="6">
    <source>
        <dbReference type="ARBA" id="ARBA00023136"/>
    </source>
</evidence>
<dbReference type="InterPro" id="IPR006686">
    <property type="entry name" value="MscS_channel_CS"/>
</dbReference>
<sequence length="277" mass="31092">MEFLQNIDYMSILALVGKYTMKFIVSLLIFFIGKWVISKLAFVLEKIIHKTKIDAMLGNFLLNVVKTMLFIFVILAALSNLGIETTSFVAVLGAVGLAIGMAFKDTFNNIGAGVLIIFFKPFKLGDAIDVGGTLGSVRELNLFTTYLTTGDNRTIIIPNSQVISSKIINYSLNPTRRVDLVFSIDYKDDLKLARNLILEIASKKDIILNEPAPFVGVSTLGDNSVDLAARFWTRNENYWNVYHQMLEEVKEAFDKNGISIPFPQVVNHHIYDPKDRD</sequence>
<dbReference type="HOGENOM" id="CLU_037945_1_1_7"/>
<dbReference type="PROSITE" id="PS01246">
    <property type="entry name" value="UPF0003"/>
    <property type="match status" value="1"/>
</dbReference>
<evidence type="ECO:0000256" key="4">
    <source>
        <dbReference type="ARBA" id="ARBA00022692"/>
    </source>
</evidence>